<feature type="compositionally biased region" description="Polar residues" evidence="1">
    <location>
        <begin position="677"/>
        <end position="694"/>
    </location>
</feature>
<feature type="compositionally biased region" description="Low complexity" evidence="1">
    <location>
        <begin position="40"/>
        <end position="68"/>
    </location>
</feature>
<feature type="compositionally biased region" description="Basic and acidic residues" evidence="1">
    <location>
        <begin position="521"/>
        <end position="536"/>
    </location>
</feature>
<feature type="compositionally biased region" description="Low complexity" evidence="1">
    <location>
        <begin position="537"/>
        <end position="549"/>
    </location>
</feature>
<feature type="compositionally biased region" description="Basic and acidic residues" evidence="1">
    <location>
        <begin position="403"/>
        <end position="415"/>
    </location>
</feature>
<feature type="region of interest" description="Disordered" evidence="1">
    <location>
        <begin position="1"/>
        <end position="157"/>
    </location>
</feature>
<dbReference type="EMBL" id="JH159153">
    <property type="protein sequence ID" value="EGZ22557.1"/>
    <property type="molecule type" value="Genomic_DNA"/>
</dbReference>
<feature type="compositionally biased region" description="Basic and acidic residues" evidence="1">
    <location>
        <begin position="114"/>
        <end position="123"/>
    </location>
</feature>
<gene>
    <name evidence="3" type="ORF">PHYSODRAFT_543090</name>
</gene>
<feature type="transmembrane region" description="Helical" evidence="2">
    <location>
        <begin position="926"/>
        <end position="949"/>
    </location>
</feature>
<feature type="region of interest" description="Disordered" evidence="1">
    <location>
        <begin position="172"/>
        <end position="194"/>
    </location>
</feature>
<proteinExistence type="predicted"/>
<keyword evidence="4" id="KW-1185">Reference proteome</keyword>
<feature type="compositionally biased region" description="Polar residues" evidence="1">
    <location>
        <begin position="93"/>
        <end position="105"/>
    </location>
</feature>
<feature type="compositionally biased region" description="Basic residues" evidence="1">
    <location>
        <begin position="390"/>
        <end position="402"/>
    </location>
</feature>
<feature type="transmembrane region" description="Helical" evidence="2">
    <location>
        <begin position="961"/>
        <end position="980"/>
    </location>
</feature>
<name>G4Z8K6_PHYSP</name>
<feature type="compositionally biased region" description="Low complexity" evidence="1">
    <location>
        <begin position="248"/>
        <end position="261"/>
    </location>
</feature>
<organism evidence="3 4">
    <name type="scientific">Phytophthora sojae (strain P6497)</name>
    <name type="common">Soybean stem and root rot agent</name>
    <name type="synonym">Phytophthora megasperma f. sp. glycines</name>
    <dbReference type="NCBI Taxonomy" id="1094619"/>
    <lineage>
        <taxon>Eukaryota</taxon>
        <taxon>Sar</taxon>
        <taxon>Stramenopiles</taxon>
        <taxon>Oomycota</taxon>
        <taxon>Peronosporomycetes</taxon>
        <taxon>Peronosporales</taxon>
        <taxon>Peronosporaceae</taxon>
        <taxon>Phytophthora</taxon>
    </lineage>
</organism>
<feature type="transmembrane region" description="Helical" evidence="2">
    <location>
        <begin position="1058"/>
        <end position="1079"/>
    </location>
</feature>
<feature type="compositionally biased region" description="Basic and acidic residues" evidence="1">
    <location>
        <begin position="373"/>
        <end position="387"/>
    </location>
</feature>
<keyword evidence="2" id="KW-1133">Transmembrane helix</keyword>
<protein>
    <submittedName>
        <fullName evidence="3">Uncharacterized protein</fullName>
    </submittedName>
</protein>
<keyword evidence="2" id="KW-0472">Membrane</keyword>
<feature type="region of interest" description="Disordered" evidence="1">
    <location>
        <begin position="361"/>
        <end position="858"/>
    </location>
</feature>
<feature type="compositionally biased region" description="Low complexity" evidence="1">
    <location>
        <begin position="290"/>
        <end position="302"/>
    </location>
</feature>
<feature type="compositionally biased region" description="Polar residues" evidence="1">
    <location>
        <begin position="614"/>
        <end position="627"/>
    </location>
</feature>
<evidence type="ECO:0000256" key="2">
    <source>
        <dbReference type="SAM" id="Phobius"/>
    </source>
</evidence>
<feature type="compositionally biased region" description="Low complexity" evidence="1">
    <location>
        <begin position="582"/>
        <end position="602"/>
    </location>
</feature>
<dbReference type="RefSeq" id="XP_009525274.1">
    <property type="nucleotide sequence ID" value="XM_009526979.1"/>
</dbReference>
<evidence type="ECO:0000313" key="4">
    <source>
        <dbReference type="Proteomes" id="UP000002640"/>
    </source>
</evidence>
<dbReference type="STRING" id="1094619.G4Z8K6"/>
<keyword evidence="2" id="KW-0812">Transmembrane</keyword>
<feature type="compositionally biased region" description="Basic and acidic residues" evidence="1">
    <location>
        <begin position="562"/>
        <end position="573"/>
    </location>
</feature>
<dbReference type="GeneID" id="20662487"/>
<dbReference type="InParanoid" id="G4Z8K6"/>
<feature type="compositionally biased region" description="Polar residues" evidence="1">
    <location>
        <begin position="230"/>
        <end position="239"/>
    </location>
</feature>
<accession>G4Z8K6</accession>
<dbReference type="KEGG" id="psoj:PHYSODRAFT_543090"/>
<feature type="compositionally biased region" description="Low complexity" evidence="1">
    <location>
        <begin position="775"/>
        <end position="789"/>
    </location>
</feature>
<dbReference type="OMA" id="FIHIHRV"/>
<dbReference type="AlphaFoldDB" id="G4Z8K6"/>
<feature type="compositionally biased region" description="Basic and acidic residues" evidence="1">
    <location>
        <begin position="816"/>
        <end position="829"/>
    </location>
</feature>
<evidence type="ECO:0000313" key="3">
    <source>
        <dbReference type="EMBL" id="EGZ22557.1"/>
    </source>
</evidence>
<feature type="region of interest" description="Disordered" evidence="1">
    <location>
        <begin position="211"/>
        <end position="315"/>
    </location>
</feature>
<reference evidence="3 4" key="1">
    <citation type="journal article" date="2006" name="Science">
        <title>Phytophthora genome sequences uncover evolutionary origins and mechanisms of pathogenesis.</title>
        <authorList>
            <person name="Tyler B.M."/>
            <person name="Tripathy S."/>
            <person name="Zhang X."/>
            <person name="Dehal P."/>
            <person name="Jiang R.H."/>
            <person name="Aerts A."/>
            <person name="Arredondo F.D."/>
            <person name="Baxter L."/>
            <person name="Bensasson D."/>
            <person name="Beynon J.L."/>
            <person name="Chapman J."/>
            <person name="Damasceno C.M."/>
            <person name="Dorrance A.E."/>
            <person name="Dou D."/>
            <person name="Dickerman A.W."/>
            <person name="Dubchak I.L."/>
            <person name="Garbelotto M."/>
            <person name="Gijzen M."/>
            <person name="Gordon S.G."/>
            <person name="Govers F."/>
            <person name="Grunwald N.J."/>
            <person name="Huang W."/>
            <person name="Ivors K.L."/>
            <person name="Jones R.W."/>
            <person name="Kamoun S."/>
            <person name="Krampis K."/>
            <person name="Lamour K.H."/>
            <person name="Lee M.K."/>
            <person name="McDonald W.H."/>
            <person name="Medina M."/>
            <person name="Meijer H.J."/>
            <person name="Nordberg E.K."/>
            <person name="Maclean D.J."/>
            <person name="Ospina-Giraldo M.D."/>
            <person name="Morris P.F."/>
            <person name="Phuntumart V."/>
            <person name="Putnam N.H."/>
            <person name="Rash S."/>
            <person name="Rose J.K."/>
            <person name="Sakihama Y."/>
            <person name="Salamov A.A."/>
            <person name="Savidor A."/>
            <person name="Scheuring C.F."/>
            <person name="Smith B.M."/>
            <person name="Sobral B.W."/>
            <person name="Terry A."/>
            <person name="Torto-Alalibo T.A."/>
            <person name="Win J."/>
            <person name="Xu Z."/>
            <person name="Zhang H."/>
            <person name="Grigoriev I.V."/>
            <person name="Rokhsar D.S."/>
            <person name="Boore J.L."/>
        </authorList>
    </citation>
    <scope>NUCLEOTIDE SEQUENCE [LARGE SCALE GENOMIC DNA]</scope>
    <source>
        <strain evidence="3 4">P6497</strain>
    </source>
</reference>
<dbReference type="Proteomes" id="UP000002640">
    <property type="component" value="Unassembled WGS sequence"/>
</dbReference>
<evidence type="ECO:0000256" key="1">
    <source>
        <dbReference type="SAM" id="MobiDB-lite"/>
    </source>
</evidence>
<sequence length="1157" mass="122842">MDGDDEPAMAYFLPNGIADDSPPKQSRIKASFGPIGGRFAASTSSQSTAASSASAASVSAASGSSNSRSDVEFSGLHTRPRPTLEPPPFGASGDSSAPSRPTNFLLSDLGGEIHTPRASRDFGDAGGSTPTASRPFGFPGPFGPGLGDGGAIGGAGAIRSPTSSMFDRGQAAAKSFTMQGEGRRSLGAASSPYGTEAQQLYPARTSNLPSYLGAADTDSPFGGGGGSMRTWPSSATDVSQPRRVLQRPPGLSGPPGLSEPSAMDGMQPRMRLGSAGGNMMQQRQFGPFHPSASSSPMAAGGANHTRTFSSGEDQYGPSLLSSLRLSSGVFGDNEARGVSNPDLAELNTHSMKVGEMDGTRIRHAVDSPSAPWENREPTTSRRIDIQARSKTPRSPKKSRDARRKSESRSDLRAKALEFSMDAISAFTPGSPMRPKRTERGRKMASPATGYENSPSTVETSRDQSAPRGKRRNQAEKLAAAAGYSAGSDNWRKGAANQTEEPTPTRGPPPGLETEGSPVKVPPREAGKPRRREESKPSNRNTTSRRNSTRGNDKGPSTTRRQVYREKQVKESMKEASSPEDIAPASSAASQSPQRSQASANSAKSEAQTSEKKSSIAQSAKNVTTSPVKSAAVPQAAKSNDVSTKADAEVATTTKIRSAIEHGDGVESGTPGDVKNASIGQSASLPETVGQSRQTPPDEAATSTERESSSSSDVPDDAQDAVNEQSDSHQESVVDAPESEEILSPVESSEDDAVQVPASARELPATHSKKSKRKPAATTAASADSSPATPQIETELLSTHEPVSAPLVEKKHAAKEHRKEKSKKDKAEKKKPTRGKKDKKGASLISKAADTVGGSSSESQDKILEDLATRGPPLSARIRQGLRKGGSAAASAGLVAFHETRRGCAWAAGRLNIKGLLATSFSYVESVLAVVFSVLLLLSLHATSWFIHIHRVAFRAILTHRHIGFCFAFLYGFPFLVQYVFPWAPPWAPVCLWYAFLVQLFCTNGPTAMVTTFRVILPLVFLVEGISHHSFLLDLNGAELLLTSFIISALKTSNLCSPIFFLSLATQCLLAVFLGSELVVQWLQLALALYSLHVMATTDDEWVGIGEDEEELSCNPVSMHHSIAEYNHQPAPSSAVSIQKTKRLDRRALAYVRGRKFR</sequence>
<feature type="compositionally biased region" description="Gly residues" evidence="1">
    <location>
        <begin position="143"/>
        <end position="156"/>
    </location>
</feature>